<dbReference type="SUPFAM" id="SSF47240">
    <property type="entry name" value="Ferritin-like"/>
    <property type="match status" value="2"/>
</dbReference>
<dbReference type="AlphaFoldDB" id="A0A4R6FYG6"/>
<comment type="caution">
    <text evidence="2">The sequence shown here is derived from an EMBL/GenBank/DDBJ whole genome shotgun (WGS) entry which is preliminary data.</text>
</comment>
<dbReference type="RefSeq" id="WP_133494044.1">
    <property type="nucleotide sequence ID" value="NZ_BMLU01000001.1"/>
</dbReference>
<dbReference type="Proteomes" id="UP000295493">
    <property type="component" value="Unassembled WGS sequence"/>
</dbReference>
<dbReference type="EMBL" id="SNWD01000001">
    <property type="protein sequence ID" value="TDN86877.1"/>
    <property type="molecule type" value="Genomic_DNA"/>
</dbReference>
<feature type="region of interest" description="Disordered" evidence="1">
    <location>
        <begin position="381"/>
        <end position="409"/>
    </location>
</feature>
<evidence type="ECO:0000313" key="2">
    <source>
        <dbReference type="EMBL" id="TDN86877.1"/>
    </source>
</evidence>
<feature type="compositionally biased region" description="Basic and acidic residues" evidence="1">
    <location>
        <begin position="381"/>
        <end position="399"/>
    </location>
</feature>
<reference evidence="2 3" key="1">
    <citation type="submission" date="2019-03" db="EMBL/GenBank/DDBJ databases">
        <title>Genomic Encyclopedia of Type Strains, Phase IV (KMG-IV): sequencing the most valuable type-strain genomes for metagenomic binning, comparative biology and taxonomic classification.</title>
        <authorList>
            <person name="Goeker M."/>
        </authorList>
    </citation>
    <scope>NUCLEOTIDE SEQUENCE [LARGE SCALE GENOMIC DNA]</scope>
    <source>
        <strain evidence="2 3">DSM 25059</strain>
    </source>
</reference>
<protein>
    <recommendedName>
        <fullName evidence="4">Ferritin-like domain-containing protein</fullName>
    </recommendedName>
</protein>
<name>A0A4R6FYG6_9SPHN</name>
<keyword evidence="3" id="KW-1185">Reference proteome</keyword>
<accession>A0A4R6FYG6</accession>
<proteinExistence type="predicted"/>
<gene>
    <name evidence="2" type="ORF">EV664_101455</name>
</gene>
<sequence length="425" mass="49286">MAFNPLKERGIPMDRQLRNWSELNVTPYDSRDVHPYTRCRVIFMNGIEVEAIMNSHQFARHTADTGIKQRLAMVRRIEQQQQKAVNWLIPGSETTLETTIGYEQVAVDLTGWLARQEPDPYLKKVYEFALLEDFDHLYRYANLMDLMGETRTAQDIVGDLTEILPGRPTIFQHRDPHDELRRPMTLKAADTQSVMNALTIVAAEQQTMNFYMDRGNIPENPLARALYLEIAEIEEEHVSHYESILDPTLGWLTNLVLHEYNECWLYWSCMQTENNSRIKALWELHLNMEIEHLRIACEMLKEIDGIDPESFLPADGMTEPLRFEPNKEYVRDVLRRTVDWTAWDSEFVPIGDLPRDHRFYDYQKAVNAGGVPTEQVIERRRAEQGSDYRIATEGEHPDPALRQGGNGDSFSYARAEADILEKQGA</sequence>
<dbReference type="OrthoDB" id="1836949at2"/>
<evidence type="ECO:0000313" key="3">
    <source>
        <dbReference type="Proteomes" id="UP000295493"/>
    </source>
</evidence>
<evidence type="ECO:0008006" key="4">
    <source>
        <dbReference type="Google" id="ProtNLM"/>
    </source>
</evidence>
<dbReference type="InterPro" id="IPR009078">
    <property type="entry name" value="Ferritin-like_SF"/>
</dbReference>
<evidence type="ECO:0000256" key="1">
    <source>
        <dbReference type="SAM" id="MobiDB-lite"/>
    </source>
</evidence>
<organism evidence="2 3">
    <name type="scientific">Stakelama pacifica</name>
    <dbReference type="NCBI Taxonomy" id="517720"/>
    <lineage>
        <taxon>Bacteria</taxon>
        <taxon>Pseudomonadati</taxon>
        <taxon>Pseudomonadota</taxon>
        <taxon>Alphaproteobacteria</taxon>
        <taxon>Sphingomonadales</taxon>
        <taxon>Sphingomonadaceae</taxon>
        <taxon>Stakelama</taxon>
    </lineage>
</organism>